<reference evidence="2" key="1">
    <citation type="submission" date="2021-12" db="EMBL/GenBank/DDBJ databases">
        <title>Discovery of the Pendulisporaceae a myxobacterial family with distinct sporulation behavior and unique specialized metabolism.</title>
        <authorList>
            <person name="Garcia R."/>
            <person name="Popoff A."/>
            <person name="Bader C.D."/>
            <person name="Loehr J."/>
            <person name="Walesch S."/>
            <person name="Walt C."/>
            <person name="Boldt J."/>
            <person name="Bunk B."/>
            <person name="Haeckl F.J.F.P.J."/>
            <person name="Gunesch A.P."/>
            <person name="Birkelbach J."/>
            <person name="Nuebel U."/>
            <person name="Pietschmann T."/>
            <person name="Bach T."/>
            <person name="Mueller R."/>
        </authorList>
    </citation>
    <scope>NUCLEOTIDE SEQUENCE</scope>
    <source>
        <strain evidence="2">MSr11367</strain>
    </source>
</reference>
<evidence type="ECO:0000313" key="2">
    <source>
        <dbReference type="EMBL" id="WXB08994.1"/>
    </source>
</evidence>
<proteinExistence type="predicted"/>
<organism evidence="2 3">
    <name type="scientific">Pendulispora rubella</name>
    <dbReference type="NCBI Taxonomy" id="2741070"/>
    <lineage>
        <taxon>Bacteria</taxon>
        <taxon>Pseudomonadati</taxon>
        <taxon>Myxococcota</taxon>
        <taxon>Myxococcia</taxon>
        <taxon>Myxococcales</taxon>
        <taxon>Sorangiineae</taxon>
        <taxon>Pendulisporaceae</taxon>
        <taxon>Pendulispora</taxon>
    </lineage>
</organism>
<dbReference type="InterPro" id="IPR012337">
    <property type="entry name" value="RNaseH-like_sf"/>
</dbReference>
<dbReference type="InterPro" id="IPR025948">
    <property type="entry name" value="HTH-like_dom"/>
</dbReference>
<feature type="domain" description="HTH-like" evidence="1">
    <location>
        <begin position="44"/>
        <end position="100"/>
    </location>
</feature>
<evidence type="ECO:0000259" key="1">
    <source>
        <dbReference type="Pfam" id="PF13276"/>
    </source>
</evidence>
<dbReference type="RefSeq" id="WP_394838667.1">
    <property type="nucleotide sequence ID" value="NZ_CP089929.1"/>
</dbReference>
<dbReference type="Pfam" id="PF13276">
    <property type="entry name" value="HTH_21"/>
    <property type="match status" value="1"/>
</dbReference>
<dbReference type="PANTHER" id="PTHR46889:SF4">
    <property type="entry name" value="TRANSPOSASE INSO FOR INSERTION SEQUENCE ELEMENT IS911B-RELATED"/>
    <property type="match status" value="1"/>
</dbReference>
<evidence type="ECO:0000313" key="3">
    <source>
        <dbReference type="Proteomes" id="UP001374803"/>
    </source>
</evidence>
<dbReference type="InterPro" id="IPR048020">
    <property type="entry name" value="Transpos_IS3"/>
</dbReference>
<sequence>MKFAFIDVEKTFWPIQVLCFVLGVSRSGYYAWKARPKSESSKSDEKVAAEIAATHERSRGTYGSPRVHRDLRARGVRVGKKRVERLMRKHGIAARRKRRFRRTTDSTHPHPIAPNLLERRFDVELPNTAWVTDVTYVWTLEGWLYLAAILDIAVTRRANEAFDVEFERVWQALHLHRRDVCRSYTASEMTAVRRLFRVADAFATILDQKVFVDSDAVTQVRS</sequence>
<dbReference type="EMBL" id="CP089983">
    <property type="protein sequence ID" value="WXB08994.1"/>
    <property type="molecule type" value="Genomic_DNA"/>
</dbReference>
<dbReference type="Proteomes" id="UP001374803">
    <property type="component" value="Chromosome"/>
</dbReference>
<dbReference type="PANTHER" id="PTHR46889">
    <property type="entry name" value="TRANSPOSASE INSF FOR INSERTION SEQUENCE IS3B-RELATED"/>
    <property type="match status" value="1"/>
</dbReference>
<dbReference type="InterPro" id="IPR050900">
    <property type="entry name" value="Transposase_IS3/IS150/IS904"/>
</dbReference>
<name>A0ABZ2LDI9_9BACT</name>
<accession>A0ABZ2LDI9</accession>
<protein>
    <submittedName>
        <fullName evidence="2">IS3 family transposase</fullName>
    </submittedName>
</protein>
<gene>
    <name evidence="2" type="ORF">LVJ94_17390</name>
</gene>
<dbReference type="NCBIfam" id="NF033516">
    <property type="entry name" value="transpos_IS3"/>
    <property type="match status" value="1"/>
</dbReference>
<dbReference type="SUPFAM" id="SSF53098">
    <property type="entry name" value="Ribonuclease H-like"/>
    <property type="match status" value="1"/>
</dbReference>
<keyword evidence="3" id="KW-1185">Reference proteome</keyword>